<reference evidence="3 4" key="1">
    <citation type="submission" date="2017-05" db="EMBL/GenBank/DDBJ databases">
        <title>Vagococcus spp. assemblies.</title>
        <authorList>
            <person name="Gulvik C.A."/>
        </authorList>
    </citation>
    <scope>NUCLEOTIDE SEQUENCE [LARGE SCALE GENOMIC DNA]</scope>
    <source>
        <strain evidence="3 4">LMG 24798</strain>
    </source>
</reference>
<dbReference type="AlphaFoldDB" id="A0A430B2Q0"/>
<evidence type="ECO:0000313" key="4">
    <source>
        <dbReference type="Proteomes" id="UP000286773"/>
    </source>
</evidence>
<gene>
    <name evidence="3" type="ORF">CBF27_00510</name>
</gene>
<sequence length="208" mass="22791">MTKLQIAIDRVPLAEAVALAETFNGVADIVEMGTSLVKDYGNLAIKELRQVLTQSELLVDIKTMDEGAYEFNQGYRYGGDILTVMGAASLDTIAACYKVSQAQHKQMMIDLLEVSDEKISQLKQFKDAIFCLHHSVDRKDKWDAADSVLKFNADFPGITSLAIAGGLDLAQTRKLAEKQLVDIVIVGSHITKAENPLISATRFKEAVS</sequence>
<organism evidence="3 4">
    <name type="scientific">Vagococcus acidifermentans</name>
    <dbReference type="NCBI Taxonomy" id="564710"/>
    <lineage>
        <taxon>Bacteria</taxon>
        <taxon>Bacillati</taxon>
        <taxon>Bacillota</taxon>
        <taxon>Bacilli</taxon>
        <taxon>Lactobacillales</taxon>
        <taxon>Enterococcaceae</taxon>
        <taxon>Vagococcus</taxon>
    </lineage>
</organism>
<dbReference type="GO" id="GO:0019854">
    <property type="term" value="P:L-ascorbic acid catabolic process"/>
    <property type="evidence" value="ECO:0007669"/>
    <property type="project" value="TreeGrafter"/>
</dbReference>
<dbReference type="Proteomes" id="UP000286773">
    <property type="component" value="Unassembled WGS sequence"/>
</dbReference>
<proteinExistence type="predicted"/>
<keyword evidence="4" id="KW-1185">Reference proteome</keyword>
<dbReference type="InterPro" id="IPR001754">
    <property type="entry name" value="OMPdeCOase_dom"/>
</dbReference>
<dbReference type="SMART" id="SM00934">
    <property type="entry name" value="OMPdecase"/>
    <property type="match status" value="1"/>
</dbReference>
<feature type="domain" description="Orotidine 5'-phosphate decarboxylase" evidence="2">
    <location>
        <begin position="3"/>
        <end position="203"/>
    </location>
</feature>
<comment type="caution">
    <text evidence="3">The sequence shown here is derived from an EMBL/GenBank/DDBJ whole genome shotgun (WGS) entry which is preliminary data.</text>
</comment>
<keyword evidence="1" id="KW-0456">Lyase</keyword>
<dbReference type="Gene3D" id="3.20.20.70">
    <property type="entry name" value="Aldolase class I"/>
    <property type="match status" value="1"/>
</dbReference>
<dbReference type="InterPro" id="IPR013785">
    <property type="entry name" value="Aldolase_TIM"/>
</dbReference>
<dbReference type="GO" id="GO:0006207">
    <property type="term" value="P:'de novo' pyrimidine nucleobase biosynthetic process"/>
    <property type="evidence" value="ECO:0007669"/>
    <property type="project" value="InterPro"/>
</dbReference>
<protein>
    <submittedName>
        <fullName evidence="3">3-hexulose-6-phosphate synthase</fullName>
    </submittedName>
</protein>
<dbReference type="OrthoDB" id="43475at2"/>
<evidence type="ECO:0000313" key="3">
    <source>
        <dbReference type="EMBL" id="RSU14502.1"/>
    </source>
</evidence>
<dbReference type="EMBL" id="NGKC01000001">
    <property type="protein sequence ID" value="RSU14502.1"/>
    <property type="molecule type" value="Genomic_DNA"/>
</dbReference>
<accession>A0A430B2Q0</accession>
<dbReference type="GO" id="GO:0033982">
    <property type="term" value="F:3-dehydro-L-gulonate-6-phosphate decarboxylase activity"/>
    <property type="evidence" value="ECO:0007669"/>
    <property type="project" value="TreeGrafter"/>
</dbReference>
<dbReference type="Pfam" id="PF00215">
    <property type="entry name" value="OMPdecase"/>
    <property type="match status" value="1"/>
</dbReference>
<dbReference type="RefSeq" id="WP_126811272.1">
    <property type="nucleotide sequence ID" value="NZ_NGKC01000001.1"/>
</dbReference>
<evidence type="ECO:0000259" key="2">
    <source>
        <dbReference type="SMART" id="SM00934"/>
    </source>
</evidence>
<dbReference type="PANTHER" id="PTHR35039">
    <property type="entry name" value="3-KETO-L-GULONATE-6-PHOSPHATE DECARBOXYLASE SGBH-RELATED"/>
    <property type="match status" value="1"/>
</dbReference>
<evidence type="ECO:0000256" key="1">
    <source>
        <dbReference type="ARBA" id="ARBA00023239"/>
    </source>
</evidence>
<name>A0A430B2Q0_9ENTE</name>
<dbReference type="PANTHER" id="PTHR35039:SF3">
    <property type="entry name" value="3-KETO-L-GULONATE-6-PHOSPHATE DECARBOXYLASE SGBH-RELATED"/>
    <property type="match status" value="1"/>
</dbReference>
<dbReference type="GO" id="GO:0004590">
    <property type="term" value="F:orotidine-5'-phosphate decarboxylase activity"/>
    <property type="evidence" value="ECO:0007669"/>
    <property type="project" value="InterPro"/>
</dbReference>
<dbReference type="InterPro" id="IPR011060">
    <property type="entry name" value="RibuloseP-bd_barrel"/>
</dbReference>
<dbReference type="SUPFAM" id="SSF51366">
    <property type="entry name" value="Ribulose-phoshate binding barrel"/>
    <property type="match status" value="1"/>
</dbReference>